<dbReference type="RefSeq" id="WP_307633290.1">
    <property type="nucleotide sequence ID" value="NZ_JAPHEH010000001.1"/>
</dbReference>
<keyword evidence="13" id="KW-0175">Coiled coil</keyword>
<reference evidence="17" key="2">
    <citation type="submission" date="2022-10" db="EMBL/GenBank/DDBJ databases">
        <authorList>
            <person name="Aronson H.S."/>
        </authorList>
    </citation>
    <scope>NUCLEOTIDE SEQUENCE</scope>
    <source>
        <strain evidence="17">RS19-109</strain>
    </source>
</reference>
<proteinExistence type="predicted"/>
<evidence type="ECO:0000256" key="10">
    <source>
        <dbReference type="ARBA" id="ARBA00022989"/>
    </source>
</evidence>
<dbReference type="AlphaFoldDB" id="A0A9X4MGS0"/>
<dbReference type="Gene3D" id="2.60.40.2380">
    <property type="match status" value="1"/>
</dbReference>
<organism evidence="17 18">
    <name type="scientific">Thiovibrio frasassiensis</name>
    <dbReference type="NCBI Taxonomy" id="2984131"/>
    <lineage>
        <taxon>Bacteria</taxon>
        <taxon>Pseudomonadati</taxon>
        <taxon>Thermodesulfobacteriota</taxon>
        <taxon>Desulfobulbia</taxon>
        <taxon>Desulfobulbales</taxon>
        <taxon>Thiovibrionaceae</taxon>
        <taxon>Thiovibrio</taxon>
    </lineage>
</organism>
<keyword evidence="7" id="KW-0547">Nucleotide-binding</keyword>
<evidence type="ECO:0000256" key="1">
    <source>
        <dbReference type="ARBA" id="ARBA00000085"/>
    </source>
</evidence>
<keyword evidence="5" id="KW-0808">Transferase</keyword>
<accession>A0A9X4MGS0</accession>
<keyword evidence="18" id="KW-1185">Reference proteome</keyword>
<reference evidence="17" key="1">
    <citation type="journal article" date="2022" name="bioRxiv">
        <title>Thiovibrio frasassiensisgen. nov., sp. nov., an autotrophic, elemental sulfur disproportionating bacterium isolated from sulfidic karst sediment, and proposal of Thiovibrionaceae fam. nov.</title>
        <authorList>
            <person name="Aronson H."/>
            <person name="Thomas C."/>
            <person name="Bhattacharyya M."/>
            <person name="Eckstein S."/>
            <person name="Jensen S."/>
            <person name="Barco R."/>
            <person name="Macalady J."/>
            <person name="Amend J."/>
        </authorList>
    </citation>
    <scope>NUCLEOTIDE SEQUENCE</scope>
    <source>
        <strain evidence="17">RS19-109</strain>
    </source>
</reference>
<dbReference type="GO" id="GO:0016020">
    <property type="term" value="C:membrane"/>
    <property type="evidence" value="ECO:0007669"/>
    <property type="project" value="UniProtKB-SubCell"/>
</dbReference>
<evidence type="ECO:0000256" key="11">
    <source>
        <dbReference type="ARBA" id="ARBA00023136"/>
    </source>
</evidence>
<evidence type="ECO:0000256" key="9">
    <source>
        <dbReference type="ARBA" id="ARBA00022840"/>
    </source>
</evidence>
<dbReference type="GO" id="GO:0005524">
    <property type="term" value="F:ATP binding"/>
    <property type="evidence" value="ECO:0007669"/>
    <property type="project" value="UniProtKB-KW"/>
</dbReference>
<dbReference type="SMART" id="SM00448">
    <property type="entry name" value="REC"/>
    <property type="match status" value="1"/>
</dbReference>
<keyword evidence="10 14" id="KW-1133">Transmembrane helix</keyword>
<dbReference type="FunFam" id="1.10.287.130:FF:000004">
    <property type="entry name" value="Ethylene receptor 1"/>
    <property type="match status" value="1"/>
</dbReference>
<gene>
    <name evidence="17" type="ORF">OLX77_09150</name>
</gene>
<dbReference type="EC" id="2.7.13.3" evidence="3"/>
<feature type="transmembrane region" description="Helical" evidence="14">
    <location>
        <begin position="236"/>
        <end position="254"/>
    </location>
</feature>
<dbReference type="SMART" id="SM00388">
    <property type="entry name" value="HisKA"/>
    <property type="match status" value="1"/>
</dbReference>
<dbReference type="SUPFAM" id="SSF47384">
    <property type="entry name" value="Homodimeric domain of signal transducing histidine kinase"/>
    <property type="match status" value="1"/>
</dbReference>
<keyword evidence="9 17" id="KW-0067">ATP-binding</keyword>
<evidence type="ECO:0000256" key="13">
    <source>
        <dbReference type="SAM" id="Coils"/>
    </source>
</evidence>
<name>A0A9X4MGS0_9BACT</name>
<dbReference type="PANTHER" id="PTHR45339:SF5">
    <property type="entry name" value="HISTIDINE KINASE"/>
    <property type="match status" value="1"/>
</dbReference>
<evidence type="ECO:0000259" key="16">
    <source>
        <dbReference type="PROSITE" id="PS50110"/>
    </source>
</evidence>
<feature type="domain" description="Histidine kinase" evidence="15">
    <location>
        <begin position="456"/>
        <end position="677"/>
    </location>
</feature>
<evidence type="ECO:0000313" key="18">
    <source>
        <dbReference type="Proteomes" id="UP001154240"/>
    </source>
</evidence>
<dbReference type="InterPro" id="IPR005467">
    <property type="entry name" value="His_kinase_dom"/>
</dbReference>
<dbReference type="Gene3D" id="1.10.287.130">
    <property type="match status" value="1"/>
</dbReference>
<feature type="transmembrane region" description="Helical" evidence="14">
    <location>
        <begin position="173"/>
        <end position="191"/>
    </location>
</feature>
<dbReference type="CDD" id="cd16922">
    <property type="entry name" value="HATPase_EvgS-ArcB-TorS-like"/>
    <property type="match status" value="1"/>
</dbReference>
<protein>
    <recommendedName>
        <fullName evidence="3">histidine kinase</fullName>
        <ecNumber evidence="3">2.7.13.3</ecNumber>
    </recommendedName>
</protein>
<dbReference type="InterPro" id="IPR011622">
    <property type="entry name" value="7TMR_DISM_rcpt_extracell_dom2"/>
</dbReference>
<dbReference type="InterPro" id="IPR011006">
    <property type="entry name" value="CheY-like_superfamily"/>
</dbReference>
<dbReference type="InterPro" id="IPR003594">
    <property type="entry name" value="HATPase_dom"/>
</dbReference>
<dbReference type="SMART" id="SM00387">
    <property type="entry name" value="HATPase_c"/>
    <property type="match status" value="1"/>
</dbReference>
<dbReference type="InterPro" id="IPR036890">
    <property type="entry name" value="HATPase_C_sf"/>
</dbReference>
<feature type="domain" description="Response regulatory" evidence="16">
    <location>
        <begin position="850"/>
        <end position="965"/>
    </location>
</feature>
<keyword evidence="4 12" id="KW-0597">Phosphoprotein</keyword>
<dbReference type="PROSITE" id="PS50110">
    <property type="entry name" value="RESPONSE_REGULATORY"/>
    <property type="match status" value="1"/>
</dbReference>
<evidence type="ECO:0000256" key="4">
    <source>
        <dbReference type="ARBA" id="ARBA00022553"/>
    </source>
</evidence>
<evidence type="ECO:0000313" key="17">
    <source>
        <dbReference type="EMBL" id="MDG4476322.1"/>
    </source>
</evidence>
<dbReference type="InterPro" id="IPR004358">
    <property type="entry name" value="Sig_transdc_His_kin-like_C"/>
</dbReference>
<keyword evidence="8" id="KW-0418">Kinase</keyword>
<dbReference type="Pfam" id="PF02518">
    <property type="entry name" value="HATPase_c"/>
    <property type="match status" value="1"/>
</dbReference>
<keyword evidence="6 14" id="KW-0812">Transmembrane</keyword>
<feature type="transmembrane region" description="Helical" evidence="14">
    <location>
        <begin position="292"/>
        <end position="312"/>
    </location>
</feature>
<evidence type="ECO:0000256" key="2">
    <source>
        <dbReference type="ARBA" id="ARBA00004370"/>
    </source>
</evidence>
<dbReference type="SUPFAM" id="SSF55874">
    <property type="entry name" value="ATPase domain of HSP90 chaperone/DNA topoisomerase II/histidine kinase"/>
    <property type="match status" value="1"/>
</dbReference>
<dbReference type="Pfam" id="PF07695">
    <property type="entry name" value="7TMR-DISM_7TM"/>
    <property type="match status" value="1"/>
</dbReference>
<dbReference type="PROSITE" id="PS50109">
    <property type="entry name" value="HIS_KIN"/>
    <property type="match status" value="1"/>
</dbReference>
<feature type="coiled-coil region" evidence="13">
    <location>
        <begin position="422"/>
        <end position="449"/>
    </location>
</feature>
<dbReference type="PANTHER" id="PTHR45339">
    <property type="entry name" value="HYBRID SIGNAL TRANSDUCTION HISTIDINE KINASE J"/>
    <property type="match status" value="1"/>
</dbReference>
<feature type="transmembrane region" description="Helical" evidence="14">
    <location>
        <begin position="319"/>
        <end position="337"/>
    </location>
</feature>
<comment type="subcellular location">
    <subcellularLocation>
        <location evidence="2">Membrane</location>
    </subcellularLocation>
</comment>
<dbReference type="Pfam" id="PF07696">
    <property type="entry name" value="7TMR-DISMED2"/>
    <property type="match status" value="1"/>
</dbReference>
<dbReference type="Gene3D" id="3.40.50.2300">
    <property type="match status" value="1"/>
</dbReference>
<evidence type="ECO:0000256" key="14">
    <source>
        <dbReference type="SAM" id="Phobius"/>
    </source>
</evidence>
<keyword evidence="11 14" id="KW-0472">Membrane</keyword>
<dbReference type="InterPro" id="IPR001789">
    <property type="entry name" value="Sig_transdc_resp-reg_receiver"/>
</dbReference>
<evidence type="ECO:0000256" key="6">
    <source>
        <dbReference type="ARBA" id="ARBA00022692"/>
    </source>
</evidence>
<feature type="transmembrane region" description="Helical" evidence="14">
    <location>
        <begin position="198"/>
        <end position="224"/>
    </location>
</feature>
<dbReference type="InterPro" id="IPR003661">
    <property type="entry name" value="HisK_dim/P_dom"/>
</dbReference>
<dbReference type="InterPro" id="IPR036097">
    <property type="entry name" value="HisK_dim/P_sf"/>
</dbReference>
<comment type="catalytic activity">
    <reaction evidence="1">
        <text>ATP + protein L-histidine = ADP + protein N-phospho-L-histidine.</text>
        <dbReference type="EC" id="2.7.13.3"/>
    </reaction>
</comment>
<evidence type="ECO:0000256" key="7">
    <source>
        <dbReference type="ARBA" id="ARBA00022741"/>
    </source>
</evidence>
<evidence type="ECO:0000256" key="12">
    <source>
        <dbReference type="PROSITE-ProRule" id="PRU00169"/>
    </source>
</evidence>
<evidence type="ECO:0000259" key="15">
    <source>
        <dbReference type="PROSITE" id="PS50109"/>
    </source>
</evidence>
<dbReference type="Gene3D" id="3.30.565.10">
    <property type="entry name" value="Histidine kinase-like ATPase, C-terminal domain"/>
    <property type="match status" value="1"/>
</dbReference>
<dbReference type="GO" id="GO:0000155">
    <property type="term" value="F:phosphorelay sensor kinase activity"/>
    <property type="evidence" value="ECO:0007669"/>
    <property type="project" value="InterPro"/>
</dbReference>
<dbReference type="SUPFAM" id="SSF52172">
    <property type="entry name" value="CheY-like"/>
    <property type="match status" value="2"/>
</dbReference>
<dbReference type="Pfam" id="PF00512">
    <property type="entry name" value="HisKA"/>
    <property type="match status" value="1"/>
</dbReference>
<dbReference type="InterPro" id="IPR011623">
    <property type="entry name" value="7TMR_DISM_rcpt_extracell_dom1"/>
</dbReference>
<dbReference type="CDD" id="cd17546">
    <property type="entry name" value="REC_hyHK_CKI1_RcsC-like"/>
    <property type="match status" value="1"/>
</dbReference>
<feature type="transmembrane region" description="Helical" evidence="14">
    <location>
        <begin position="266"/>
        <end position="286"/>
    </location>
</feature>
<evidence type="ECO:0000256" key="8">
    <source>
        <dbReference type="ARBA" id="ARBA00022777"/>
    </source>
</evidence>
<comment type="caution">
    <text evidence="17">The sequence shown here is derived from an EMBL/GenBank/DDBJ whole genome shotgun (WGS) entry which is preliminary data.</text>
</comment>
<dbReference type="EMBL" id="JAPHEH010000001">
    <property type="protein sequence ID" value="MDG4476322.1"/>
    <property type="molecule type" value="Genomic_DNA"/>
</dbReference>
<dbReference type="FunFam" id="3.30.565.10:FF:000010">
    <property type="entry name" value="Sensor histidine kinase RcsC"/>
    <property type="match status" value="1"/>
</dbReference>
<dbReference type="PRINTS" id="PR00344">
    <property type="entry name" value="BCTRLSENSOR"/>
</dbReference>
<dbReference type="CDD" id="cd00082">
    <property type="entry name" value="HisKA"/>
    <property type="match status" value="1"/>
</dbReference>
<sequence length="969" mass="108099">MVRAMPVPVILSPEHASFSLAKHIELLEDPSRNLTIADIITRHTETRFTPSAAVTPSFGFTTSAVWARFTLKNSRQDSADYFLEVKYPLLDHIDLYTPTGSGNFTVLKGGDSFPFKHRSIQHKNNIFPIRLAADEEKTLYLRCETTSSLNLPLELHSSACLAEEISMEQTLLGIYYGILLVMMIYNFFLYLGLKDNTYLYYVLFVFTYMLFQLSLNGMAFQYFWPNQIWWANNCTPLFIFLTYIFAIQFTRNILDTAKNVPRLDTTLKIGLFLSLLGCILAFWVGYNLSIRLATLMSLTVVVLIITGFICMIKGYRPARYYFLAWSVSMLGVTVYALKSFGILPHIFITHWGIQLGSAWEVTLLSMGLADRFQLMKQEKEQLQTVYARELEEAHGELEKSFRDLELFKQSLEVLVDERTADLSRVNEHLAREARERQKAEARAEAASKAKSQFLASMSHEIRTPMNAILGMANMAAKNAETTKMRQYLTIIQDSGKSLITLINDILDFSKIEAGRLDLECTNFDLRETVESLTDLFGKQAADKGLELLINVHTDIPCAMMGDPLRLRQILINLVNNAIKFTDKGEVAITALCEQQHHNDAVLYFSVRDTGSGINHDQIRKLFSEYTQADSSTSRLYGGTGLGLAISRQLVTLMGGEINAESEPGKGSIFYFTIKVQLQPPETQHPLILPASPFPPKVLVATEHPALRETLLETLAGFGCLAETLPPSEANAFPLAIAGLLHEEHALLVLDSSLTGLDLPHFLADRAANQASDRLTPVIILAQTEADTESTLENSKTSPGVILLSKPLKQSYLYEAVISCLGTTKNTIPASALSLAAKKDKKQFETLVGKQVLVVEDDPVNQMVTSQLLTRAGILVDIAGNGHEALIALQGKTYDAVLMDVMMPKMDGLAATRAIRQTLHLDLPIIALTANAIKGDREKCLEAGMDEYLSKPVEIQRLYQTLEKFTAVRL</sequence>
<dbReference type="Proteomes" id="UP001154240">
    <property type="component" value="Unassembled WGS sequence"/>
</dbReference>
<evidence type="ECO:0000256" key="5">
    <source>
        <dbReference type="ARBA" id="ARBA00022679"/>
    </source>
</evidence>
<feature type="modified residue" description="4-aspartylphosphate" evidence="12">
    <location>
        <position position="899"/>
    </location>
</feature>
<dbReference type="Pfam" id="PF00072">
    <property type="entry name" value="Response_reg"/>
    <property type="match status" value="1"/>
</dbReference>
<evidence type="ECO:0000256" key="3">
    <source>
        <dbReference type="ARBA" id="ARBA00012438"/>
    </source>
</evidence>